<dbReference type="CDD" id="cd06558">
    <property type="entry name" value="crotonase-like"/>
    <property type="match status" value="1"/>
</dbReference>
<evidence type="ECO:0000256" key="2">
    <source>
        <dbReference type="ARBA" id="ARBA00023140"/>
    </source>
</evidence>
<dbReference type="PANTHER" id="PTHR43684">
    <property type="match status" value="1"/>
</dbReference>
<keyword evidence="6" id="KW-1185">Reference proteome</keyword>
<name>A0AAD7U0S1_9APHY</name>
<reference evidence="5" key="1">
    <citation type="submission" date="2022-11" db="EMBL/GenBank/DDBJ databases">
        <title>Genome Sequence of Cubamyces cubensis.</title>
        <authorList>
            <person name="Buettner E."/>
        </authorList>
    </citation>
    <scope>NUCLEOTIDE SEQUENCE</scope>
    <source>
        <strain evidence="5">MPL-01</strain>
    </source>
</reference>
<dbReference type="Proteomes" id="UP001215151">
    <property type="component" value="Unassembled WGS sequence"/>
</dbReference>
<evidence type="ECO:0000259" key="4">
    <source>
        <dbReference type="Pfam" id="PF16113"/>
    </source>
</evidence>
<dbReference type="InterPro" id="IPR051053">
    <property type="entry name" value="ECH/Chromodomain_protein"/>
</dbReference>
<organism evidence="5 6">
    <name type="scientific">Trametes cubensis</name>
    <dbReference type="NCBI Taxonomy" id="1111947"/>
    <lineage>
        <taxon>Eukaryota</taxon>
        <taxon>Fungi</taxon>
        <taxon>Dikarya</taxon>
        <taxon>Basidiomycota</taxon>
        <taxon>Agaricomycotina</taxon>
        <taxon>Agaricomycetes</taxon>
        <taxon>Polyporales</taxon>
        <taxon>Polyporaceae</taxon>
        <taxon>Trametes</taxon>
    </lineage>
</organism>
<sequence>MPSNVTVEVSERVATITFNSPKTLNAITLTDFDAFVNALRAIDARDDVLVTIWQANGTWFSSGGDITSLIDWSKCTTVRGAFMHAIAAANTDFTKATDCPLAVYTQQDPGRRSQWTGDGALCRHVHFAFGTRVPALTLASACIGFADFIYALPCVWLSAPFALLGTVAEGGCSVSFRNKMGAAKANEVLIWGKKKGAQELLECGFINEILPEQPVPEFHNAVRRIVLAELEGLDPAALLGIKRLIKAGLNDQNDFDAVNLRETYALAERFASGVPADRLGKVARKELKHKL</sequence>
<keyword evidence="3" id="KW-0413">Isomerase</keyword>
<comment type="caution">
    <text evidence="5">The sequence shown here is derived from an EMBL/GenBank/DDBJ whole genome shotgun (WGS) entry which is preliminary data.</text>
</comment>
<evidence type="ECO:0000256" key="1">
    <source>
        <dbReference type="ARBA" id="ARBA00004275"/>
    </source>
</evidence>
<dbReference type="SUPFAM" id="SSF52096">
    <property type="entry name" value="ClpP/crotonase"/>
    <property type="match status" value="2"/>
</dbReference>
<accession>A0AAD7U0S1</accession>
<protein>
    <recommendedName>
        <fullName evidence="4">Enoyl-CoA hydratase/isomerase domain-containing protein</fullName>
    </recommendedName>
</protein>
<feature type="domain" description="Enoyl-CoA hydratase/isomerase" evidence="4">
    <location>
        <begin position="14"/>
        <end position="75"/>
    </location>
</feature>
<comment type="subcellular location">
    <subcellularLocation>
        <location evidence="1">Peroxisome</location>
    </subcellularLocation>
</comment>
<dbReference type="GO" id="GO:0006635">
    <property type="term" value="P:fatty acid beta-oxidation"/>
    <property type="evidence" value="ECO:0007669"/>
    <property type="project" value="TreeGrafter"/>
</dbReference>
<evidence type="ECO:0000256" key="3">
    <source>
        <dbReference type="ARBA" id="ARBA00023235"/>
    </source>
</evidence>
<proteinExistence type="predicted"/>
<dbReference type="InterPro" id="IPR045004">
    <property type="entry name" value="ECH_dom"/>
</dbReference>
<dbReference type="EMBL" id="JAPEVG010000026">
    <property type="protein sequence ID" value="KAJ8495260.1"/>
    <property type="molecule type" value="Genomic_DNA"/>
</dbReference>
<dbReference type="InterPro" id="IPR001753">
    <property type="entry name" value="Enoyl-CoA_hydra/iso"/>
</dbReference>
<gene>
    <name evidence="5" type="ORF">ONZ51_g1812</name>
</gene>
<dbReference type="PANTHER" id="PTHR43684:SF1">
    <property type="entry name" value="ENOYL-COA DELTA ISOMERASE 2"/>
    <property type="match status" value="1"/>
</dbReference>
<dbReference type="Gene3D" id="3.90.226.10">
    <property type="entry name" value="2-enoyl-CoA Hydratase, Chain A, domain 1"/>
    <property type="match status" value="2"/>
</dbReference>
<dbReference type="Pfam" id="PF00378">
    <property type="entry name" value="ECH_1"/>
    <property type="match status" value="1"/>
</dbReference>
<dbReference type="InterPro" id="IPR029045">
    <property type="entry name" value="ClpP/crotonase-like_dom_sf"/>
</dbReference>
<evidence type="ECO:0000313" key="5">
    <source>
        <dbReference type="EMBL" id="KAJ8495260.1"/>
    </source>
</evidence>
<dbReference type="GO" id="GO:0005782">
    <property type="term" value="C:peroxisomal matrix"/>
    <property type="evidence" value="ECO:0007669"/>
    <property type="project" value="TreeGrafter"/>
</dbReference>
<dbReference type="AlphaFoldDB" id="A0AAD7U0S1"/>
<dbReference type="GO" id="GO:0004165">
    <property type="term" value="F:delta(3)-delta(2)-enoyl-CoA isomerase activity"/>
    <property type="evidence" value="ECO:0007669"/>
    <property type="project" value="UniProtKB-ARBA"/>
</dbReference>
<keyword evidence="2" id="KW-0576">Peroxisome</keyword>
<dbReference type="Pfam" id="PF16113">
    <property type="entry name" value="ECH_2"/>
    <property type="match status" value="1"/>
</dbReference>
<evidence type="ECO:0000313" key="6">
    <source>
        <dbReference type="Proteomes" id="UP001215151"/>
    </source>
</evidence>